<proteinExistence type="predicted"/>
<sequence>MDTPREMDREMDRERMGSLKHQTEALKLLHELHSNRMVRNNCNTNSTTVLIAERARESLLARLGDILSQIISIEQDLMRSLSGEVKCFLRHKDSVDLKNICLRMALSESGHDSDRNLKELRLCLQILVNNLLSAVRDHNHLSSTGATRRLMGISITLPDI</sequence>
<dbReference type="Pfam" id="PF15760">
    <property type="entry name" value="DLEU7"/>
    <property type="match status" value="1"/>
</dbReference>
<evidence type="ECO:0000313" key="2">
    <source>
        <dbReference type="Proteomes" id="UP000593565"/>
    </source>
</evidence>
<comment type="caution">
    <text evidence="1">The sequence shown here is derived from an EMBL/GenBank/DDBJ whole genome shotgun (WGS) entry which is preliminary data.</text>
</comment>
<dbReference type="Proteomes" id="UP000593565">
    <property type="component" value="Unassembled WGS sequence"/>
</dbReference>
<dbReference type="PANTHER" id="PTHR36961:SF1">
    <property type="entry name" value="LEUKEMIA-ASSOCIATED PROTEIN 7"/>
    <property type="match status" value="1"/>
</dbReference>
<evidence type="ECO:0000313" key="1">
    <source>
        <dbReference type="EMBL" id="KAF4075181.1"/>
    </source>
</evidence>
<dbReference type="EMBL" id="JAAGNN010000021">
    <property type="protein sequence ID" value="KAF4075181.1"/>
    <property type="molecule type" value="Genomic_DNA"/>
</dbReference>
<dbReference type="InterPro" id="IPR031510">
    <property type="entry name" value="DLEU7"/>
</dbReference>
<protein>
    <recommendedName>
        <fullName evidence="3">Leukemia-associated protein 7</fullName>
    </recommendedName>
</protein>
<dbReference type="AlphaFoldDB" id="A0A7J5ZZ49"/>
<organism evidence="1 2">
    <name type="scientific">Ameiurus melas</name>
    <name type="common">Black bullhead</name>
    <name type="synonym">Silurus melas</name>
    <dbReference type="NCBI Taxonomy" id="219545"/>
    <lineage>
        <taxon>Eukaryota</taxon>
        <taxon>Metazoa</taxon>
        <taxon>Chordata</taxon>
        <taxon>Craniata</taxon>
        <taxon>Vertebrata</taxon>
        <taxon>Euteleostomi</taxon>
        <taxon>Actinopterygii</taxon>
        <taxon>Neopterygii</taxon>
        <taxon>Teleostei</taxon>
        <taxon>Ostariophysi</taxon>
        <taxon>Siluriformes</taxon>
        <taxon>Ictaluridae</taxon>
        <taxon>Ameiurus</taxon>
    </lineage>
</organism>
<keyword evidence="2" id="KW-1185">Reference proteome</keyword>
<reference evidence="1 2" key="1">
    <citation type="submission" date="2020-02" db="EMBL/GenBank/DDBJ databases">
        <title>A chromosome-scale genome assembly of the black bullhead catfish (Ameiurus melas).</title>
        <authorList>
            <person name="Wen M."/>
            <person name="Zham M."/>
            <person name="Cabau C."/>
            <person name="Klopp C."/>
            <person name="Donnadieu C."/>
            <person name="Roques C."/>
            <person name="Bouchez O."/>
            <person name="Lampietro C."/>
            <person name="Jouanno E."/>
            <person name="Herpin A."/>
            <person name="Louis A."/>
            <person name="Berthelot C."/>
            <person name="Parey E."/>
            <person name="Roest-Crollius H."/>
            <person name="Braasch I."/>
            <person name="Postlethwait J."/>
            <person name="Robinson-Rechavi M."/>
            <person name="Echchiki A."/>
            <person name="Begum T."/>
            <person name="Montfort J."/>
            <person name="Schartl M."/>
            <person name="Bobe J."/>
            <person name="Guiguen Y."/>
        </authorList>
    </citation>
    <scope>NUCLEOTIDE SEQUENCE [LARGE SCALE GENOMIC DNA]</scope>
    <source>
        <strain evidence="1">M_S1</strain>
        <tissue evidence="1">Blood</tissue>
    </source>
</reference>
<dbReference type="PANTHER" id="PTHR36961">
    <property type="entry name" value="LEUKEMIA-ASSOCIATED PROTEIN 7"/>
    <property type="match status" value="1"/>
</dbReference>
<gene>
    <name evidence="1" type="ORF">AMELA_G00231660</name>
</gene>
<accession>A0A7J5ZZ49</accession>
<name>A0A7J5ZZ49_AMEME</name>
<evidence type="ECO:0008006" key="3">
    <source>
        <dbReference type="Google" id="ProtNLM"/>
    </source>
</evidence>